<evidence type="ECO:0000313" key="2">
    <source>
        <dbReference type="EMBL" id="CAJ2500944.1"/>
    </source>
</evidence>
<gene>
    <name evidence="2" type="ORF">KHLLAP_LOCUS1412</name>
</gene>
<accession>A0AAI8V9Q0</accession>
<dbReference type="EMBL" id="CAUWAG010000003">
    <property type="protein sequence ID" value="CAJ2500944.1"/>
    <property type="molecule type" value="Genomic_DNA"/>
</dbReference>
<proteinExistence type="predicted"/>
<dbReference type="InterPro" id="IPR013216">
    <property type="entry name" value="Methyltransf_11"/>
</dbReference>
<dbReference type="Proteomes" id="UP001295740">
    <property type="component" value="Unassembled WGS sequence"/>
</dbReference>
<dbReference type="Pfam" id="PF08241">
    <property type="entry name" value="Methyltransf_11"/>
    <property type="match status" value="1"/>
</dbReference>
<name>A0AAI8V9Q0_9PEZI</name>
<evidence type="ECO:0000259" key="1">
    <source>
        <dbReference type="Pfam" id="PF08241"/>
    </source>
</evidence>
<dbReference type="GO" id="GO:0008757">
    <property type="term" value="F:S-adenosylmethionine-dependent methyltransferase activity"/>
    <property type="evidence" value="ECO:0007669"/>
    <property type="project" value="InterPro"/>
</dbReference>
<sequence length="292" mass="31351">MPGLENTKGEDWNILANDYAKITAQVALAPIGLMLSRANALHPLSAATGILDNGCGPGPVMSRIIKDYGSVIPGTCSLTCSDFSEGMIGAVKKIKAEKEEESKEGSSATATAALWKRVGCKVQNAMDLNGIGDGSQSHVTAGMVYFMTPDPMKCLAESQRVLQPDGVLSLSAWQGSEWIELMKVLLKVRPDKTMPTMPEAWTSAKGIEGELKKAGFRDVEAHEVPVEMTFQDYGSFVEFLLGKLPHMLALTSDMGGEEIGKVKVEMVAEMKRMCLTEPGKLKGVSLVAVGRK</sequence>
<feature type="domain" description="Methyltransferase type 11" evidence="1">
    <location>
        <begin position="51"/>
        <end position="169"/>
    </location>
</feature>
<reference evidence="2" key="1">
    <citation type="submission" date="2023-10" db="EMBL/GenBank/DDBJ databases">
        <authorList>
            <person name="Hackl T."/>
        </authorList>
    </citation>
    <scope>NUCLEOTIDE SEQUENCE</scope>
</reference>
<dbReference type="Gene3D" id="3.40.50.150">
    <property type="entry name" value="Vaccinia Virus protein VP39"/>
    <property type="match status" value="1"/>
</dbReference>
<organism evidence="2 3">
    <name type="scientific">Anthostomella pinea</name>
    <dbReference type="NCBI Taxonomy" id="933095"/>
    <lineage>
        <taxon>Eukaryota</taxon>
        <taxon>Fungi</taxon>
        <taxon>Dikarya</taxon>
        <taxon>Ascomycota</taxon>
        <taxon>Pezizomycotina</taxon>
        <taxon>Sordariomycetes</taxon>
        <taxon>Xylariomycetidae</taxon>
        <taxon>Xylariales</taxon>
        <taxon>Xylariaceae</taxon>
        <taxon>Anthostomella</taxon>
    </lineage>
</organism>
<dbReference type="InterPro" id="IPR029063">
    <property type="entry name" value="SAM-dependent_MTases_sf"/>
</dbReference>
<keyword evidence="3" id="KW-1185">Reference proteome</keyword>
<comment type="caution">
    <text evidence="2">The sequence shown here is derived from an EMBL/GenBank/DDBJ whole genome shotgun (WGS) entry which is preliminary data.</text>
</comment>
<dbReference type="AlphaFoldDB" id="A0AAI8V9Q0"/>
<evidence type="ECO:0000313" key="3">
    <source>
        <dbReference type="Proteomes" id="UP001295740"/>
    </source>
</evidence>
<protein>
    <submittedName>
        <fullName evidence="2">Uu.00g037970.m01.CDS01</fullName>
    </submittedName>
</protein>
<dbReference type="SUPFAM" id="SSF53335">
    <property type="entry name" value="S-adenosyl-L-methionine-dependent methyltransferases"/>
    <property type="match status" value="1"/>
</dbReference>